<protein>
    <submittedName>
        <fullName evidence="1">Uncharacterized protein</fullName>
    </submittedName>
</protein>
<dbReference type="EMBL" id="JAPEVG010000682">
    <property type="protein sequence ID" value="KAJ8456421.1"/>
    <property type="molecule type" value="Genomic_DNA"/>
</dbReference>
<reference evidence="1" key="1">
    <citation type="submission" date="2022-11" db="EMBL/GenBank/DDBJ databases">
        <title>Genome Sequence of Cubamyces cubensis.</title>
        <authorList>
            <person name="Buettner E."/>
        </authorList>
    </citation>
    <scope>NUCLEOTIDE SEQUENCE</scope>
    <source>
        <strain evidence="1">MPL-01</strain>
    </source>
</reference>
<evidence type="ECO:0000313" key="2">
    <source>
        <dbReference type="Proteomes" id="UP001215151"/>
    </source>
</evidence>
<dbReference type="Proteomes" id="UP001215151">
    <property type="component" value="Unassembled WGS sequence"/>
</dbReference>
<organism evidence="1 2">
    <name type="scientific">Trametes cubensis</name>
    <dbReference type="NCBI Taxonomy" id="1111947"/>
    <lineage>
        <taxon>Eukaryota</taxon>
        <taxon>Fungi</taxon>
        <taxon>Dikarya</taxon>
        <taxon>Basidiomycota</taxon>
        <taxon>Agaricomycotina</taxon>
        <taxon>Agaricomycetes</taxon>
        <taxon>Polyporales</taxon>
        <taxon>Polyporaceae</taxon>
        <taxon>Trametes</taxon>
    </lineage>
</organism>
<keyword evidence="2" id="KW-1185">Reference proteome</keyword>
<name>A0AAD7X4V4_9APHY</name>
<accession>A0AAD7X4V4</accession>
<sequence length="224" mass="25990">MNLLGRSVVQLTQKLLGEVTPLQAKPDITPLLQSISYWDPNSGERRVLDNWKLAPGSSHYDPKFEVKENNIDFQCIEAEVFPKLVDSEYWLKVTNQNGWLFDVTKDIQKMLRTPSGNHFPLTPSSYGLILHQDQSFKLPYTGNLPSDRRAFHEVFVDQLWKLLWDWLAFPKDQSIHAVFIRELLKRFHKPDILLIPGVFNAFLQIRVTLFKLGAQRASRLSPDF</sequence>
<gene>
    <name evidence="1" type="ORF">ONZ51_g12139</name>
</gene>
<proteinExistence type="predicted"/>
<comment type="caution">
    <text evidence="1">The sequence shown here is derived from an EMBL/GenBank/DDBJ whole genome shotgun (WGS) entry which is preliminary data.</text>
</comment>
<evidence type="ECO:0000313" key="1">
    <source>
        <dbReference type="EMBL" id="KAJ8456421.1"/>
    </source>
</evidence>
<dbReference type="AlphaFoldDB" id="A0AAD7X4V4"/>